<accession>A0A0L7QQB3</accession>
<keyword evidence="2" id="KW-1185">Reference proteome</keyword>
<dbReference type="InterPro" id="IPR001005">
    <property type="entry name" value="SANT/Myb"/>
</dbReference>
<dbReference type="Proteomes" id="UP000053825">
    <property type="component" value="Unassembled WGS sequence"/>
</dbReference>
<evidence type="ECO:0000313" key="1">
    <source>
        <dbReference type="EMBL" id="KOC60686.1"/>
    </source>
</evidence>
<evidence type="ECO:0000313" key="2">
    <source>
        <dbReference type="Proteomes" id="UP000053825"/>
    </source>
</evidence>
<dbReference type="AlphaFoldDB" id="A0A0L7QQB3"/>
<dbReference type="EMBL" id="KQ414797">
    <property type="protein sequence ID" value="KOC60686.1"/>
    <property type="molecule type" value="Genomic_DNA"/>
</dbReference>
<sequence length="203" mass="23957">MDIFKKHKVVQRNEQQKSDNYVTKSSNYESKSNVKWSNKDKRILLEALKKYGSENVGAISKMLPNIPLQDIKTKIFEYSLMAKYLCENELLNNWLKCGLYHPEDSLIPEALLFIQLFEDHPSPSETEGYNIRAIYNFLYRSCFEQLSYYDLSSKDRDLLCFLLSKVEQKSWPQCQSDIWQYIGRVYNKRNIKNVYPGKNGHSL</sequence>
<reference evidence="1 2" key="1">
    <citation type="submission" date="2015-07" db="EMBL/GenBank/DDBJ databases">
        <title>The genome of Habropoda laboriosa.</title>
        <authorList>
            <person name="Pan H."/>
            <person name="Kapheim K."/>
        </authorList>
    </citation>
    <scope>NUCLEOTIDE SEQUENCE [LARGE SCALE GENOMIC DNA]</scope>
    <source>
        <strain evidence="1">0110345459</strain>
    </source>
</reference>
<gene>
    <name evidence="1" type="ORF">WH47_07429</name>
</gene>
<dbReference type="CDD" id="cd00167">
    <property type="entry name" value="SANT"/>
    <property type="match status" value="1"/>
</dbReference>
<name>A0A0L7QQB3_9HYME</name>
<organism evidence="1 2">
    <name type="scientific">Habropoda laboriosa</name>
    <dbReference type="NCBI Taxonomy" id="597456"/>
    <lineage>
        <taxon>Eukaryota</taxon>
        <taxon>Metazoa</taxon>
        <taxon>Ecdysozoa</taxon>
        <taxon>Arthropoda</taxon>
        <taxon>Hexapoda</taxon>
        <taxon>Insecta</taxon>
        <taxon>Pterygota</taxon>
        <taxon>Neoptera</taxon>
        <taxon>Endopterygota</taxon>
        <taxon>Hymenoptera</taxon>
        <taxon>Apocrita</taxon>
        <taxon>Aculeata</taxon>
        <taxon>Apoidea</taxon>
        <taxon>Anthophila</taxon>
        <taxon>Apidae</taxon>
        <taxon>Habropoda</taxon>
    </lineage>
</organism>
<protein>
    <recommendedName>
        <fullName evidence="3">Myb-like domain-containing protein</fullName>
    </recommendedName>
</protein>
<dbReference type="OrthoDB" id="8186615at2759"/>
<proteinExistence type="predicted"/>
<evidence type="ECO:0008006" key="3">
    <source>
        <dbReference type="Google" id="ProtNLM"/>
    </source>
</evidence>